<sequence length="232" mass="26447">MGSYTFKWENPTGDVSDVLVTGSFDGWTKSVKLEKQGTSFHKTVTFAEKDASSKIYYKPRPIRAGPEALGDKQTIYKRNHQPCRTYGEFRWPIANATTSAAFATHPLLHMESSKFGKHTIGLTERVKIGNEGAKCFQLSGEIMTLVIDCCTSMALLLGAFNFLEVLSDAGFEKRRPKSEAMRWPCDRTHRGQYYKKRIIEPWMRPHGPRQPKRCCLTPYRSKTMSTGWEGYM</sequence>
<dbReference type="HOGENOM" id="CLU_1195124_0_0_1"/>
<dbReference type="Proteomes" id="UP000030151">
    <property type="component" value="Unassembled WGS sequence"/>
</dbReference>
<comment type="caution">
    <text evidence="1">The sequence shown here is derived from an EMBL/GenBank/DDBJ whole genome shotgun (WGS) entry which is preliminary data.</text>
</comment>
<organism evidence="1 2">
    <name type="scientific">Metarhizium robertsii</name>
    <dbReference type="NCBI Taxonomy" id="568076"/>
    <lineage>
        <taxon>Eukaryota</taxon>
        <taxon>Fungi</taxon>
        <taxon>Dikarya</taxon>
        <taxon>Ascomycota</taxon>
        <taxon>Pezizomycotina</taxon>
        <taxon>Sordariomycetes</taxon>
        <taxon>Hypocreomycetidae</taxon>
        <taxon>Hypocreales</taxon>
        <taxon>Clavicipitaceae</taxon>
        <taxon>Metarhizium</taxon>
    </lineage>
</organism>
<evidence type="ECO:0000313" key="1">
    <source>
        <dbReference type="EMBL" id="EXU98628.1"/>
    </source>
</evidence>
<name>A0A014QWQ1_9HYPO</name>
<dbReference type="InterPro" id="IPR013783">
    <property type="entry name" value="Ig-like_fold"/>
</dbReference>
<gene>
    <name evidence="1" type="ORF">X797_008342</name>
</gene>
<dbReference type="EMBL" id="JELW01000025">
    <property type="protein sequence ID" value="EXU98628.1"/>
    <property type="molecule type" value="Genomic_DNA"/>
</dbReference>
<dbReference type="Gene3D" id="2.60.40.10">
    <property type="entry name" value="Immunoglobulins"/>
    <property type="match status" value="1"/>
</dbReference>
<dbReference type="AlphaFoldDB" id="A0A014QWQ1"/>
<proteinExistence type="predicted"/>
<dbReference type="CDD" id="cd02859">
    <property type="entry name" value="E_set_AMPKbeta_like_N"/>
    <property type="match status" value="1"/>
</dbReference>
<evidence type="ECO:0000313" key="2">
    <source>
        <dbReference type="Proteomes" id="UP000030151"/>
    </source>
</evidence>
<accession>A0A014QWQ1</accession>
<protein>
    <submittedName>
        <fullName evidence="1">Early set domain protein</fullName>
    </submittedName>
</protein>
<reference evidence="1 2" key="1">
    <citation type="submission" date="2014-02" db="EMBL/GenBank/DDBJ databases">
        <title>The genome sequence of the entomopathogenic fungus Metarhizium robertsii ARSEF 2575.</title>
        <authorList>
            <person name="Giuliano Garisto Donzelli B."/>
            <person name="Roe B.A."/>
            <person name="Macmil S.L."/>
            <person name="Krasnoff S.B."/>
            <person name="Gibson D.M."/>
        </authorList>
    </citation>
    <scope>NUCLEOTIDE SEQUENCE [LARGE SCALE GENOMIC DNA]</scope>
    <source>
        <strain evidence="1 2">ARSEF 2575</strain>
    </source>
</reference>